<dbReference type="AlphaFoldDB" id="A0A6L9U0U1"/>
<organism evidence="3 4">
    <name type="scientific">Rhizobium lusitanum</name>
    <dbReference type="NCBI Taxonomy" id="293958"/>
    <lineage>
        <taxon>Bacteria</taxon>
        <taxon>Pseudomonadati</taxon>
        <taxon>Pseudomonadota</taxon>
        <taxon>Alphaproteobacteria</taxon>
        <taxon>Hyphomicrobiales</taxon>
        <taxon>Rhizobiaceae</taxon>
        <taxon>Rhizobium/Agrobacterium group</taxon>
        <taxon>Rhizobium</taxon>
    </lineage>
</organism>
<dbReference type="NCBIfam" id="NF009442">
    <property type="entry name" value="PRK12798.1-4"/>
    <property type="match status" value="1"/>
</dbReference>
<gene>
    <name evidence="3" type="ORF">GR212_01505</name>
</gene>
<feature type="compositionally biased region" description="Polar residues" evidence="1">
    <location>
        <begin position="356"/>
        <end position="368"/>
    </location>
</feature>
<feature type="region of interest" description="Disordered" evidence="1">
    <location>
        <begin position="349"/>
        <end position="418"/>
    </location>
</feature>
<evidence type="ECO:0000313" key="3">
    <source>
        <dbReference type="EMBL" id="NEI68232.1"/>
    </source>
</evidence>
<keyword evidence="2" id="KW-0732">Signal</keyword>
<comment type="caution">
    <text evidence="3">The sequence shown here is derived from an EMBL/GenBank/DDBJ whole genome shotgun (WGS) entry which is preliminary data.</text>
</comment>
<protein>
    <submittedName>
        <fullName evidence="3">Chemotaxis protein</fullName>
    </submittedName>
</protein>
<dbReference type="EMBL" id="WUEY01000001">
    <property type="protein sequence ID" value="NEI68232.1"/>
    <property type="molecule type" value="Genomic_DNA"/>
</dbReference>
<name>A0A6L9U0U1_9HYPH</name>
<feature type="chain" id="PRO_5026806029" evidence="2">
    <location>
        <begin position="27"/>
        <end position="435"/>
    </location>
</feature>
<feature type="compositionally biased region" description="Polar residues" evidence="1">
    <location>
        <begin position="409"/>
        <end position="418"/>
    </location>
</feature>
<proteinExistence type="predicted"/>
<dbReference type="Proteomes" id="UP000483035">
    <property type="component" value="Unassembled WGS sequence"/>
</dbReference>
<reference evidence="3 4" key="1">
    <citation type="submission" date="2019-12" db="EMBL/GenBank/DDBJ databases">
        <title>Rhizobium genotypes associated with high levels of biological nitrogen fixation by grain legumes in a temperate-maritime cropping system.</title>
        <authorList>
            <person name="Maluk M."/>
            <person name="Francesc Ferrando Molina F."/>
            <person name="Lopez Del Egido L."/>
            <person name="Lafos M."/>
            <person name="Langarica-Fuentes A."/>
            <person name="Gebre Yohannes G."/>
            <person name="Young M.W."/>
            <person name="Martin P."/>
            <person name="Gantlett R."/>
            <person name="Kenicer G."/>
            <person name="Hawes C."/>
            <person name="Begg G.S."/>
            <person name="Quilliam R.S."/>
            <person name="Squire G.R."/>
            <person name="Poole P.S."/>
            <person name="Young P.W."/>
            <person name="Iannetta P.M."/>
            <person name="James E.K."/>
        </authorList>
    </citation>
    <scope>NUCLEOTIDE SEQUENCE [LARGE SCALE GENOMIC DNA]</scope>
    <source>
        <strain evidence="3 4">JHI1118</strain>
    </source>
</reference>
<dbReference type="NCBIfam" id="NF009439">
    <property type="entry name" value="PRK12798.1-1"/>
    <property type="match status" value="1"/>
</dbReference>
<evidence type="ECO:0000256" key="2">
    <source>
        <dbReference type="SAM" id="SignalP"/>
    </source>
</evidence>
<evidence type="ECO:0000256" key="1">
    <source>
        <dbReference type="SAM" id="MobiDB-lite"/>
    </source>
</evidence>
<feature type="compositionally biased region" description="Polar residues" evidence="1">
    <location>
        <begin position="375"/>
        <end position="385"/>
    </location>
</feature>
<dbReference type="RefSeq" id="WP_163984686.1">
    <property type="nucleotide sequence ID" value="NZ_WUEY01000001.1"/>
</dbReference>
<evidence type="ECO:0000313" key="4">
    <source>
        <dbReference type="Proteomes" id="UP000483035"/>
    </source>
</evidence>
<feature type="signal peptide" evidence="2">
    <location>
        <begin position="1"/>
        <end position="26"/>
    </location>
</feature>
<sequence>MVRKQHRHHLALTLTLGMLVPGAVNAEGQDNLPLYKMMHSLEFVQDSVVAGDSSAGEMQRFLLATIDERLRNADKSVFDDGRNVDAALIYAMSGGNPETLEYLMSRDVNGNFDNRVADVLRKYLNGKGLLVVNTLADIAKEYRDKPIGPYLSLVAGNVMSGKNAKAALKLYDWARLMAPGTIIEESALRRSLALCADAGMVPTGLDYAQRYTRRFLHSPYASQFADLFVQLVVDHDSDIKQQDIIDILSFMDPPRQREIYLRMARRAAIAGKSDLAALAAGRAQAIPTTDGGDAFGALANFYGGVAGISTPELKSAINDVDQMPAGELNARDRALRDAAKAVAQEIMRTPDPASLGQGNVPNLSNQQNTEHDAAVTNQAGGQSPATAGVEQGATPSAAPAPEGGRQEADSSFNAFVTTSRSKLDAIDGLLKQESH</sequence>
<accession>A0A6L9U0U1</accession>